<dbReference type="InterPro" id="IPR036249">
    <property type="entry name" value="Thioredoxin-like_sf"/>
</dbReference>
<evidence type="ECO:0000259" key="2">
    <source>
        <dbReference type="PROSITE" id="PS50405"/>
    </source>
</evidence>
<dbReference type="STRING" id="1219080.VEZ01S_19_00090"/>
<dbReference type="GO" id="GO:0016740">
    <property type="term" value="F:transferase activity"/>
    <property type="evidence" value="ECO:0007669"/>
    <property type="project" value="UniProtKB-KW"/>
</dbReference>
<organism evidence="3 4">
    <name type="scientific">Vibrio ezurae NBRC 102218</name>
    <dbReference type="NCBI Taxonomy" id="1219080"/>
    <lineage>
        <taxon>Bacteria</taxon>
        <taxon>Pseudomonadati</taxon>
        <taxon>Pseudomonadota</taxon>
        <taxon>Gammaproteobacteria</taxon>
        <taxon>Vibrionales</taxon>
        <taxon>Vibrionaceae</taxon>
        <taxon>Vibrio</taxon>
    </lineage>
</organism>
<keyword evidence="4" id="KW-1185">Reference proteome</keyword>
<dbReference type="InterPro" id="IPR036282">
    <property type="entry name" value="Glutathione-S-Trfase_C_sf"/>
</dbReference>
<sequence>MSLVLYYAPGACSGVTITAMIELGLECEFIKVDLASGEQKTPAYQQINPYGKVPAVTVNGQLLTENPAILIYLNSLATSSKLIPDTDCAFQRSQYYSDLMWLSSSVHPSVRHVCMPSYYTQSSDTDDVVAKGIKQLTLYFTMANQRLQNSTWWYGEQWSIFDTYLHWCYTRALRGGFALDSFPALLSHQQRLEARPSFAIRQQIEQR</sequence>
<dbReference type="PANTHER" id="PTHR44051:SF8">
    <property type="entry name" value="GLUTATHIONE S-TRANSFERASE GSTA"/>
    <property type="match status" value="1"/>
</dbReference>
<protein>
    <submittedName>
        <fullName evidence="3">Glutathione S-transferase</fullName>
    </submittedName>
</protein>
<reference evidence="3 4" key="1">
    <citation type="submission" date="2013-09" db="EMBL/GenBank/DDBJ databases">
        <title>Whole genome shotgun sequence of Vibrio ezurae NBRC 102218.</title>
        <authorList>
            <person name="Yoshida I."/>
            <person name="Hosoyama A."/>
            <person name="Numata M."/>
            <person name="Hashimoto M."/>
            <person name="Hosoyama Y."/>
            <person name="Tsuchikane K."/>
            <person name="Noguchi M."/>
            <person name="Hirakata S."/>
            <person name="Ichikawa N."/>
            <person name="Ohji S."/>
            <person name="Yamazoe A."/>
            <person name="Fujita N."/>
        </authorList>
    </citation>
    <scope>NUCLEOTIDE SEQUENCE [LARGE SCALE GENOMIC DNA]</scope>
    <source>
        <strain evidence="3 4">NBRC 102218</strain>
    </source>
</reference>
<dbReference type="CDD" id="cd03057">
    <property type="entry name" value="GST_N_Beta"/>
    <property type="match status" value="1"/>
</dbReference>
<proteinExistence type="predicted"/>
<accession>U3B0U7</accession>
<dbReference type="Gene3D" id="1.20.1050.10">
    <property type="match status" value="1"/>
</dbReference>
<dbReference type="InterPro" id="IPR004045">
    <property type="entry name" value="Glutathione_S-Trfase_N"/>
</dbReference>
<keyword evidence="3" id="KW-0808">Transferase</keyword>
<dbReference type="eggNOG" id="COG0625">
    <property type="taxonomic scope" value="Bacteria"/>
</dbReference>
<dbReference type="SUPFAM" id="SSF47616">
    <property type="entry name" value="GST C-terminal domain-like"/>
    <property type="match status" value="1"/>
</dbReference>
<dbReference type="SFLD" id="SFLDG00358">
    <property type="entry name" value="Main_(cytGST)"/>
    <property type="match status" value="1"/>
</dbReference>
<dbReference type="Proteomes" id="UP000016562">
    <property type="component" value="Unassembled WGS sequence"/>
</dbReference>
<gene>
    <name evidence="3" type="primary">gst</name>
    <name evidence="3" type="ORF">VEZ01S_19_00090</name>
</gene>
<dbReference type="InterPro" id="IPR010987">
    <property type="entry name" value="Glutathione-S-Trfase_C-like"/>
</dbReference>
<feature type="domain" description="GST N-terminal" evidence="1">
    <location>
        <begin position="1"/>
        <end position="81"/>
    </location>
</feature>
<dbReference type="PROSITE" id="PS50404">
    <property type="entry name" value="GST_NTER"/>
    <property type="match status" value="1"/>
</dbReference>
<evidence type="ECO:0000313" key="3">
    <source>
        <dbReference type="EMBL" id="GAD79595.1"/>
    </source>
</evidence>
<dbReference type="InterPro" id="IPR040079">
    <property type="entry name" value="Glutathione_S-Trfase"/>
</dbReference>
<dbReference type="RefSeq" id="WP_021713304.1">
    <property type="nucleotide sequence ID" value="NZ_BATM01000019.1"/>
</dbReference>
<comment type="caution">
    <text evidence="3">The sequence shown here is derived from an EMBL/GenBank/DDBJ whole genome shotgun (WGS) entry which is preliminary data.</text>
</comment>
<dbReference type="PROSITE" id="PS50405">
    <property type="entry name" value="GST_CTER"/>
    <property type="match status" value="1"/>
</dbReference>
<evidence type="ECO:0000259" key="1">
    <source>
        <dbReference type="PROSITE" id="PS50404"/>
    </source>
</evidence>
<name>U3B0U7_9VIBR</name>
<dbReference type="PANTHER" id="PTHR44051">
    <property type="entry name" value="GLUTATHIONE S-TRANSFERASE-RELATED"/>
    <property type="match status" value="1"/>
</dbReference>
<dbReference type="SFLD" id="SFLDS00019">
    <property type="entry name" value="Glutathione_Transferase_(cytos"/>
    <property type="match status" value="1"/>
</dbReference>
<dbReference type="EMBL" id="BATM01000019">
    <property type="protein sequence ID" value="GAD79595.1"/>
    <property type="molecule type" value="Genomic_DNA"/>
</dbReference>
<evidence type="ECO:0000313" key="4">
    <source>
        <dbReference type="Proteomes" id="UP000016562"/>
    </source>
</evidence>
<dbReference type="SUPFAM" id="SSF52833">
    <property type="entry name" value="Thioredoxin-like"/>
    <property type="match status" value="1"/>
</dbReference>
<feature type="domain" description="GST C-terminal" evidence="2">
    <location>
        <begin position="88"/>
        <end position="207"/>
    </location>
</feature>
<dbReference type="AlphaFoldDB" id="U3B0U7"/>
<dbReference type="Gene3D" id="3.40.30.10">
    <property type="entry name" value="Glutaredoxin"/>
    <property type="match status" value="1"/>
</dbReference>
<dbReference type="Pfam" id="PF02798">
    <property type="entry name" value="GST_N"/>
    <property type="match status" value="1"/>
</dbReference>